<evidence type="ECO:0000259" key="7">
    <source>
        <dbReference type="PROSITE" id="PS50894"/>
    </source>
</evidence>
<evidence type="ECO:0000256" key="3">
    <source>
        <dbReference type="PROSITE-ProRule" id="PRU00169"/>
    </source>
</evidence>
<dbReference type="EMBL" id="BMYR01000002">
    <property type="protein sequence ID" value="GGW53256.1"/>
    <property type="molecule type" value="Genomic_DNA"/>
</dbReference>
<name>A0ABQ2WF66_9ALTE</name>
<dbReference type="InterPro" id="IPR036641">
    <property type="entry name" value="HPT_dom_sf"/>
</dbReference>
<proteinExistence type="predicted"/>
<keyword evidence="1" id="KW-0902">Two-component regulatory system</keyword>
<sequence length="807" mass="92496">MQIKYRQNLSYKAERLQNLYNNIPHEDQSTQLDELRQLCHQLAGSGAIYGFPEISRLAQVLNNLLKSTEHTSFLTIKLSLSELLLELEHVKALPSSISHQQADIVESSSTKRKIVIADDDADLLNFLSDTLEKAGYEVIAVQDIRLLADTVAKHNPLILLCDMAFPEGDTAGAEYLIQVRQQQGVTFPVLFISAHDNFTSRLAAIRAGSSHFLAKPIDSDKLCQLLGSLYQKSEQDPYRVMLIDDDHDVLRFYRQTLQMAGYKVLCCQKPEYALTLMLKHQPELVLIDLHMPDCHGLELGQIIRQHVELIDTPLVFMSADESLDEKMAAVRLAGDEFVHKPIAPWRLLMIVEARVKRSRLLHQQKRKLMRQPELVQHLDTLTALPTLWQLHKDIESMQHQKIPFYLLKLDLNKFHLVNDVYGHQTGDLLLQTVAWKLMQQLDTKDQLYRQNGDEFWLLLQNTSQTTAQRLAENLLISLTQSTGTLISELNLSASVGITSSDAFSESSELMIQQANIALHQAKEKQSYQIQFFNSTMQTDLSKRYQLQQSIKQALQQHEFYPVFQPIVTKDNQLYSVELLCRWQHKFQGPVSPEVFIPMLEEEGLIQQLTWQMLKEGLKHLQTWRLQQPHLKLSVNFSASDFTNPELPSELMQLLTENQLPAQALILEITESVLLENSTRLNQQLRQLKMLGFTIALDDFGTGYSSLSYLDYYPVDILKIDRSFINKLDNAKAKRLTLAIIHLAHELQLHITAEGIETAEQLQLLCAEHCQHFQGYFFSKPLSAADLLRSKWFTQPLTTSVHQPLPER</sequence>
<reference evidence="9" key="1">
    <citation type="journal article" date="2019" name="Int. J. Syst. Evol. Microbiol.">
        <title>The Global Catalogue of Microorganisms (GCM) 10K type strain sequencing project: providing services to taxonomists for standard genome sequencing and annotation.</title>
        <authorList>
            <consortium name="The Broad Institute Genomics Platform"/>
            <consortium name="The Broad Institute Genome Sequencing Center for Infectious Disease"/>
            <person name="Wu L."/>
            <person name="Ma J."/>
        </authorList>
    </citation>
    <scope>NUCLEOTIDE SEQUENCE [LARGE SCALE GENOMIC DNA]</scope>
    <source>
        <strain evidence="9">KCTC 23723</strain>
    </source>
</reference>
<evidence type="ECO:0000313" key="9">
    <source>
        <dbReference type="Proteomes" id="UP000634667"/>
    </source>
</evidence>
<dbReference type="PROSITE" id="PS50887">
    <property type="entry name" value="GGDEF"/>
    <property type="match status" value="1"/>
</dbReference>
<evidence type="ECO:0000259" key="4">
    <source>
        <dbReference type="PROSITE" id="PS50110"/>
    </source>
</evidence>
<dbReference type="PANTHER" id="PTHR33121">
    <property type="entry name" value="CYCLIC DI-GMP PHOSPHODIESTERASE PDEF"/>
    <property type="match status" value="1"/>
</dbReference>
<evidence type="ECO:0000313" key="8">
    <source>
        <dbReference type="EMBL" id="GGW53256.1"/>
    </source>
</evidence>
<dbReference type="CDD" id="cd01948">
    <property type="entry name" value="EAL"/>
    <property type="match status" value="1"/>
</dbReference>
<dbReference type="Proteomes" id="UP000634667">
    <property type="component" value="Unassembled WGS sequence"/>
</dbReference>
<gene>
    <name evidence="8" type="ORF">GCM10008111_06770</name>
</gene>
<feature type="domain" description="HPt" evidence="7">
    <location>
        <begin position="1"/>
        <end position="97"/>
    </location>
</feature>
<dbReference type="InterPro" id="IPR035919">
    <property type="entry name" value="EAL_sf"/>
</dbReference>
<dbReference type="Gene3D" id="3.30.70.270">
    <property type="match status" value="1"/>
</dbReference>
<dbReference type="InterPro" id="IPR050706">
    <property type="entry name" value="Cyclic-di-GMP_PDE-like"/>
</dbReference>
<evidence type="ECO:0000256" key="1">
    <source>
        <dbReference type="ARBA" id="ARBA00023012"/>
    </source>
</evidence>
<dbReference type="PROSITE" id="PS50883">
    <property type="entry name" value="EAL"/>
    <property type="match status" value="1"/>
</dbReference>
<dbReference type="Gene3D" id="1.20.120.160">
    <property type="entry name" value="HPT domain"/>
    <property type="match status" value="1"/>
</dbReference>
<feature type="domain" description="EAL" evidence="5">
    <location>
        <begin position="543"/>
        <end position="794"/>
    </location>
</feature>
<dbReference type="SUPFAM" id="SSF55073">
    <property type="entry name" value="Nucleotide cyclase"/>
    <property type="match status" value="1"/>
</dbReference>
<dbReference type="SMART" id="SM00267">
    <property type="entry name" value="GGDEF"/>
    <property type="match status" value="1"/>
</dbReference>
<dbReference type="Pfam" id="PF00990">
    <property type="entry name" value="GGDEF"/>
    <property type="match status" value="1"/>
</dbReference>
<dbReference type="CDD" id="cd01949">
    <property type="entry name" value="GGDEF"/>
    <property type="match status" value="1"/>
</dbReference>
<organism evidence="8 9">
    <name type="scientific">Alishewanella tabrizica</name>
    <dbReference type="NCBI Taxonomy" id="671278"/>
    <lineage>
        <taxon>Bacteria</taxon>
        <taxon>Pseudomonadati</taxon>
        <taxon>Pseudomonadota</taxon>
        <taxon>Gammaproteobacteria</taxon>
        <taxon>Alteromonadales</taxon>
        <taxon>Alteromonadaceae</taxon>
        <taxon>Alishewanella</taxon>
    </lineage>
</organism>
<evidence type="ECO:0000256" key="2">
    <source>
        <dbReference type="PROSITE-ProRule" id="PRU00110"/>
    </source>
</evidence>
<dbReference type="InterPro" id="IPR011006">
    <property type="entry name" value="CheY-like_superfamily"/>
</dbReference>
<dbReference type="InterPro" id="IPR043128">
    <property type="entry name" value="Rev_trsase/Diguanyl_cyclase"/>
</dbReference>
<dbReference type="SMART" id="SM00448">
    <property type="entry name" value="REC"/>
    <property type="match status" value="2"/>
</dbReference>
<evidence type="ECO:0000259" key="6">
    <source>
        <dbReference type="PROSITE" id="PS50887"/>
    </source>
</evidence>
<dbReference type="InterPro" id="IPR001633">
    <property type="entry name" value="EAL_dom"/>
</dbReference>
<dbReference type="InterPro" id="IPR001789">
    <property type="entry name" value="Sig_transdc_resp-reg_receiver"/>
</dbReference>
<dbReference type="SMART" id="SM00052">
    <property type="entry name" value="EAL"/>
    <property type="match status" value="1"/>
</dbReference>
<dbReference type="PROSITE" id="PS50110">
    <property type="entry name" value="RESPONSE_REGULATORY"/>
    <property type="match status" value="2"/>
</dbReference>
<evidence type="ECO:0000259" key="5">
    <source>
        <dbReference type="PROSITE" id="PS50883"/>
    </source>
</evidence>
<dbReference type="InterPro" id="IPR029787">
    <property type="entry name" value="Nucleotide_cyclase"/>
</dbReference>
<dbReference type="NCBIfam" id="TIGR00254">
    <property type="entry name" value="GGDEF"/>
    <property type="match status" value="1"/>
</dbReference>
<dbReference type="SUPFAM" id="SSF141868">
    <property type="entry name" value="EAL domain-like"/>
    <property type="match status" value="1"/>
</dbReference>
<dbReference type="Pfam" id="PF01627">
    <property type="entry name" value="Hpt"/>
    <property type="match status" value="1"/>
</dbReference>
<dbReference type="PROSITE" id="PS50894">
    <property type="entry name" value="HPT"/>
    <property type="match status" value="1"/>
</dbReference>
<dbReference type="Gene3D" id="3.40.50.2300">
    <property type="match status" value="2"/>
</dbReference>
<feature type="modified residue" description="4-aspartylphosphate" evidence="3">
    <location>
        <position position="162"/>
    </location>
</feature>
<dbReference type="Pfam" id="PF00563">
    <property type="entry name" value="EAL"/>
    <property type="match status" value="1"/>
</dbReference>
<feature type="domain" description="Response regulatory" evidence="4">
    <location>
        <begin position="239"/>
        <end position="355"/>
    </location>
</feature>
<dbReference type="SUPFAM" id="SSF52172">
    <property type="entry name" value="CheY-like"/>
    <property type="match status" value="2"/>
</dbReference>
<feature type="domain" description="Response regulatory" evidence="4">
    <location>
        <begin position="113"/>
        <end position="230"/>
    </location>
</feature>
<comment type="caution">
    <text evidence="8">The sequence shown here is derived from an EMBL/GenBank/DDBJ whole genome shotgun (WGS) entry which is preliminary data.</text>
</comment>
<feature type="modified residue" description="Phosphohistidine" evidence="2">
    <location>
        <position position="40"/>
    </location>
</feature>
<feature type="domain" description="GGDEF" evidence="6">
    <location>
        <begin position="402"/>
        <end position="534"/>
    </location>
</feature>
<keyword evidence="9" id="KW-1185">Reference proteome</keyword>
<accession>A0ABQ2WF66</accession>
<dbReference type="InterPro" id="IPR008207">
    <property type="entry name" value="Sig_transdc_His_kin_Hpt_dom"/>
</dbReference>
<dbReference type="SUPFAM" id="SSF47226">
    <property type="entry name" value="Histidine-containing phosphotransfer domain, HPT domain"/>
    <property type="match status" value="1"/>
</dbReference>
<keyword evidence="3" id="KW-0597">Phosphoprotein</keyword>
<feature type="modified residue" description="4-aspartylphosphate" evidence="3">
    <location>
        <position position="288"/>
    </location>
</feature>
<dbReference type="Pfam" id="PF00072">
    <property type="entry name" value="Response_reg"/>
    <property type="match status" value="2"/>
</dbReference>
<dbReference type="InterPro" id="IPR000160">
    <property type="entry name" value="GGDEF_dom"/>
</dbReference>
<dbReference type="Gene3D" id="3.20.20.450">
    <property type="entry name" value="EAL domain"/>
    <property type="match status" value="1"/>
</dbReference>
<protein>
    <submittedName>
        <fullName evidence="8">Uncharacterized protein</fullName>
    </submittedName>
</protein>
<dbReference type="CDD" id="cd00156">
    <property type="entry name" value="REC"/>
    <property type="match status" value="2"/>
</dbReference>
<dbReference type="PANTHER" id="PTHR33121:SF70">
    <property type="entry name" value="SIGNALING PROTEIN YKOW"/>
    <property type="match status" value="1"/>
</dbReference>